<dbReference type="AlphaFoldDB" id="X1N166"/>
<sequence length="256" mass="27791">TEIPNPINYAGGTATNYMGDDPDTEETVEGFPDITTTAAERGYTGTGTPRDGYVLYEHDKISTDSTSHFDTVSYMPALTTKYYYTCEADGTVRQFDGTDVATATEYPSSKWEARRTEMYNVSVAVTAMMTENGLSEIPVPLEYAGGIATNDMGSTLTTGFPDITTAAAEKGYTGTGTPRDGYVLYEHDKIPTDNTTQFNAASYIHLPTTEYYYTCEADGTVRQFDGADVATALEYVDIESVATLDVDLYTKPLGGD</sequence>
<protein>
    <submittedName>
        <fullName evidence="1">Uncharacterized protein</fullName>
    </submittedName>
</protein>
<gene>
    <name evidence="1" type="ORF">S06H3_46040</name>
</gene>
<proteinExistence type="predicted"/>
<evidence type="ECO:0000313" key="1">
    <source>
        <dbReference type="EMBL" id="GAI37767.1"/>
    </source>
</evidence>
<name>X1N166_9ZZZZ</name>
<comment type="caution">
    <text evidence="1">The sequence shown here is derived from an EMBL/GenBank/DDBJ whole genome shotgun (WGS) entry which is preliminary data.</text>
</comment>
<dbReference type="EMBL" id="BARV01028807">
    <property type="protein sequence ID" value="GAI37767.1"/>
    <property type="molecule type" value="Genomic_DNA"/>
</dbReference>
<reference evidence="1" key="1">
    <citation type="journal article" date="2014" name="Front. Microbiol.">
        <title>High frequency of phylogenetically diverse reductive dehalogenase-homologous genes in deep subseafloor sedimentary metagenomes.</title>
        <authorList>
            <person name="Kawai M."/>
            <person name="Futagami T."/>
            <person name="Toyoda A."/>
            <person name="Takaki Y."/>
            <person name="Nishi S."/>
            <person name="Hori S."/>
            <person name="Arai W."/>
            <person name="Tsubouchi T."/>
            <person name="Morono Y."/>
            <person name="Uchiyama I."/>
            <person name="Ito T."/>
            <person name="Fujiyama A."/>
            <person name="Inagaki F."/>
            <person name="Takami H."/>
        </authorList>
    </citation>
    <scope>NUCLEOTIDE SEQUENCE</scope>
    <source>
        <strain evidence="1">Expedition CK06-06</strain>
    </source>
</reference>
<feature type="non-terminal residue" evidence="1">
    <location>
        <position position="1"/>
    </location>
</feature>
<accession>X1N166</accession>
<organism evidence="1">
    <name type="scientific">marine sediment metagenome</name>
    <dbReference type="NCBI Taxonomy" id="412755"/>
    <lineage>
        <taxon>unclassified sequences</taxon>
        <taxon>metagenomes</taxon>
        <taxon>ecological metagenomes</taxon>
    </lineage>
</organism>